<dbReference type="Gene3D" id="1.40.20.10">
    <property type="entry name" value="CHAD domain"/>
    <property type="match status" value="1"/>
</dbReference>
<feature type="domain" description="CHAD" evidence="1">
    <location>
        <begin position="222"/>
        <end position="511"/>
    </location>
</feature>
<evidence type="ECO:0000313" key="2">
    <source>
        <dbReference type="EMBL" id="MBK1644666.1"/>
    </source>
</evidence>
<dbReference type="AlphaFoldDB" id="A0A9X0WHM1"/>
<dbReference type="InterPro" id="IPR038186">
    <property type="entry name" value="CHAD_dom_sf"/>
</dbReference>
<dbReference type="SMART" id="SM00880">
    <property type="entry name" value="CHAD"/>
    <property type="match status" value="1"/>
</dbReference>
<gene>
    <name evidence="2" type="ORF">CKO25_08380</name>
</gene>
<proteinExistence type="predicted"/>
<dbReference type="EMBL" id="NRSD01000006">
    <property type="protein sequence ID" value="MBK1644666.1"/>
    <property type="molecule type" value="Genomic_DNA"/>
</dbReference>
<dbReference type="Proteomes" id="UP001138802">
    <property type="component" value="Unassembled WGS sequence"/>
</dbReference>
<comment type="caution">
    <text evidence="2">The sequence shown here is derived from an EMBL/GenBank/DDBJ whole genome shotgun (WGS) entry which is preliminary data.</text>
</comment>
<protein>
    <recommendedName>
        <fullName evidence="1">CHAD domain-containing protein</fullName>
    </recommendedName>
</protein>
<evidence type="ECO:0000313" key="3">
    <source>
        <dbReference type="Proteomes" id="UP001138802"/>
    </source>
</evidence>
<accession>A0A9X0WHM1</accession>
<evidence type="ECO:0000259" key="1">
    <source>
        <dbReference type="PROSITE" id="PS51708"/>
    </source>
</evidence>
<reference evidence="2 3" key="1">
    <citation type="journal article" date="2020" name="Microorganisms">
        <title>Osmotic Adaptation and Compatible Solute Biosynthesis of Phototrophic Bacteria as Revealed from Genome Analyses.</title>
        <authorList>
            <person name="Imhoff J.F."/>
            <person name="Rahn T."/>
            <person name="Kunzel S."/>
            <person name="Keller A."/>
            <person name="Neulinger S.C."/>
        </authorList>
    </citation>
    <scope>NUCLEOTIDE SEQUENCE [LARGE SCALE GENOMIC DNA]</scope>
    <source>
        <strain evidence="2 3">DSM 21303</strain>
    </source>
</reference>
<dbReference type="Pfam" id="PF05235">
    <property type="entry name" value="CHAD"/>
    <property type="match status" value="1"/>
</dbReference>
<organism evidence="2 3">
    <name type="scientific">Thiocapsa imhoffii</name>
    <dbReference type="NCBI Taxonomy" id="382777"/>
    <lineage>
        <taxon>Bacteria</taxon>
        <taxon>Pseudomonadati</taxon>
        <taxon>Pseudomonadota</taxon>
        <taxon>Gammaproteobacteria</taxon>
        <taxon>Chromatiales</taxon>
        <taxon>Chromatiaceae</taxon>
        <taxon>Thiocapsa</taxon>
    </lineage>
</organism>
<dbReference type="InterPro" id="IPR007899">
    <property type="entry name" value="CHAD_dom"/>
</dbReference>
<sequence length="525" mass="58602">MIELQAARDTSVDEILRILRGSQRQVPRPSEAVTDILYDTFDWALYRDGLSLAVRTDAESAAALPDQLVLRSLDAASRPIVQARAQGQRDALDFAARLPPGPVREHLLKLSPIRRLLPLVTIQRRVTNSRIEPDEGQGLLRVAIEERSVLGPGGDLCGALAPLIRLDAEPSHVERFAAVIARARGAFAACPSPGAELDEALALRGRRPNDYSAKIDERIDPKQRADEALKGVFRHLLGILQANVEGTRAHWDIEFLHDLRVATRRTRSALTQVKGVFSASVVEDFRVRFAWLQQVTGPLRDLDVYLLEFARYRDALPASLRLGMGPFHEFLVLRQAQEQEYLAAVLASPAFTELMADWQAFLEAPMGAHAAGPKAGHAIKAIADARIRRMAKRVRQEGLAIRPDSPATELHELRKSCKKLRYLIELFQSLYPRGKLTRLIKLLKTLLDHLGELQDLSVQADHLLDWARQMYRAGEADPETLLAMGALAGQLSERQTAARASFAEVFSQYVGDEQQVLFRRLFGHH</sequence>
<dbReference type="PANTHER" id="PTHR39339:SF1">
    <property type="entry name" value="CHAD DOMAIN-CONTAINING PROTEIN"/>
    <property type="match status" value="1"/>
</dbReference>
<dbReference type="PANTHER" id="PTHR39339">
    <property type="entry name" value="SLR1444 PROTEIN"/>
    <property type="match status" value="1"/>
</dbReference>
<name>A0A9X0WHM1_9GAMM</name>
<keyword evidence="3" id="KW-1185">Reference proteome</keyword>
<dbReference type="PROSITE" id="PS51708">
    <property type="entry name" value="CHAD"/>
    <property type="match status" value="1"/>
</dbReference>